<evidence type="ECO:0000256" key="7">
    <source>
        <dbReference type="HAMAP-Rule" id="MF_01518"/>
    </source>
</evidence>
<protein>
    <recommendedName>
        <fullName evidence="2 7">Adenine deaminase</fullName>
        <shortName evidence="7">Adenase</shortName>
        <shortName evidence="7">Adenine aminase</shortName>
        <ecNumber evidence="2 7">3.5.4.2</ecNumber>
    </recommendedName>
</protein>
<evidence type="ECO:0000259" key="8">
    <source>
        <dbReference type="Pfam" id="PF00449"/>
    </source>
</evidence>
<evidence type="ECO:0000313" key="12">
    <source>
        <dbReference type="Proteomes" id="UP001377337"/>
    </source>
</evidence>
<dbReference type="PANTHER" id="PTHR11113:SF2">
    <property type="entry name" value="ADENINE DEAMINASE"/>
    <property type="match status" value="1"/>
</dbReference>
<dbReference type="HAMAP" id="MF_01518">
    <property type="entry name" value="Adenine_deamin"/>
    <property type="match status" value="1"/>
</dbReference>
<keyword evidence="5 7" id="KW-0464">Manganese</keyword>
<proteinExistence type="inferred from homology"/>
<evidence type="ECO:0000259" key="9">
    <source>
        <dbReference type="Pfam" id="PF01979"/>
    </source>
</evidence>
<evidence type="ECO:0000259" key="10">
    <source>
        <dbReference type="Pfam" id="PF13382"/>
    </source>
</evidence>
<keyword evidence="3" id="KW-0479">Metal-binding</keyword>
<evidence type="ECO:0000256" key="3">
    <source>
        <dbReference type="ARBA" id="ARBA00022723"/>
    </source>
</evidence>
<dbReference type="InterPro" id="IPR011059">
    <property type="entry name" value="Metal-dep_hydrolase_composite"/>
</dbReference>
<gene>
    <name evidence="7 11" type="primary">ade</name>
    <name evidence="11" type="ORF">WCV65_08925</name>
</gene>
<evidence type="ECO:0000313" key="11">
    <source>
        <dbReference type="EMBL" id="WXB98581.1"/>
    </source>
</evidence>
<dbReference type="RefSeq" id="WP_338781691.1">
    <property type="nucleotide sequence ID" value="NZ_CP147407.1"/>
</dbReference>
<keyword evidence="12" id="KW-1185">Reference proteome</keyword>
<feature type="domain" description="Urease alpha-subunit N-terminal" evidence="8">
    <location>
        <begin position="10"/>
        <end position="64"/>
    </location>
</feature>
<dbReference type="CDD" id="cd01295">
    <property type="entry name" value="AdeC"/>
    <property type="match status" value="1"/>
</dbReference>
<evidence type="ECO:0000256" key="4">
    <source>
        <dbReference type="ARBA" id="ARBA00022801"/>
    </source>
</evidence>
<dbReference type="Gene3D" id="2.30.40.10">
    <property type="entry name" value="Urease, subunit C, domain 1"/>
    <property type="match status" value="1"/>
</dbReference>
<evidence type="ECO:0000256" key="6">
    <source>
        <dbReference type="ARBA" id="ARBA00047720"/>
    </source>
</evidence>
<dbReference type="Gene3D" id="3.20.20.140">
    <property type="entry name" value="Metal-dependent hydrolases"/>
    <property type="match status" value="1"/>
</dbReference>
<evidence type="ECO:0000256" key="1">
    <source>
        <dbReference type="ARBA" id="ARBA00006773"/>
    </source>
</evidence>
<comment type="cofactor">
    <cofactor evidence="7">
        <name>Mn(2+)</name>
        <dbReference type="ChEBI" id="CHEBI:29035"/>
    </cofactor>
</comment>
<dbReference type="InterPro" id="IPR006679">
    <property type="entry name" value="Adenine_deam"/>
</dbReference>
<comment type="catalytic activity">
    <reaction evidence="6 7">
        <text>adenine + H2O + H(+) = hypoxanthine + NH4(+)</text>
        <dbReference type="Rhea" id="RHEA:23688"/>
        <dbReference type="ChEBI" id="CHEBI:15377"/>
        <dbReference type="ChEBI" id="CHEBI:15378"/>
        <dbReference type="ChEBI" id="CHEBI:16708"/>
        <dbReference type="ChEBI" id="CHEBI:17368"/>
        <dbReference type="ChEBI" id="CHEBI:28938"/>
        <dbReference type="EC" id="3.5.4.2"/>
    </reaction>
</comment>
<dbReference type="Proteomes" id="UP001377337">
    <property type="component" value="Chromosome"/>
</dbReference>
<keyword evidence="4 7" id="KW-0378">Hydrolase</keyword>
<dbReference type="EMBL" id="CP147407">
    <property type="protein sequence ID" value="WXB98581.1"/>
    <property type="molecule type" value="Genomic_DNA"/>
</dbReference>
<dbReference type="SUPFAM" id="SSF51338">
    <property type="entry name" value="Composite domain of metallo-dependent hydrolases"/>
    <property type="match status" value="1"/>
</dbReference>
<dbReference type="PANTHER" id="PTHR11113">
    <property type="entry name" value="N-ACETYLGLUCOSAMINE-6-PHOSPHATE DEACETYLASE"/>
    <property type="match status" value="1"/>
</dbReference>
<dbReference type="EC" id="3.5.4.2" evidence="2 7"/>
<name>A0ABZ2NN13_9BACI</name>
<reference evidence="11 12" key="1">
    <citation type="submission" date="2024-02" db="EMBL/GenBank/DDBJ databases">
        <title>Seven novel Bacillus-like species.</title>
        <authorList>
            <person name="Liu G."/>
        </authorList>
    </citation>
    <scope>NUCLEOTIDE SEQUENCE [LARGE SCALE GENOMIC DNA]</scope>
    <source>
        <strain evidence="11 12">FJAT-52054</strain>
    </source>
</reference>
<feature type="domain" description="Adenine deaminase C-terminal" evidence="10">
    <location>
        <begin position="403"/>
        <end position="573"/>
    </location>
</feature>
<organism evidence="11 12">
    <name type="scientific">Metabacillus sediminis</name>
    <dbReference type="NCBI Taxonomy" id="3117746"/>
    <lineage>
        <taxon>Bacteria</taxon>
        <taxon>Bacillati</taxon>
        <taxon>Bacillota</taxon>
        <taxon>Bacilli</taxon>
        <taxon>Bacillales</taxon>
        <taxon>Bacillaceae</taxon>
        <taxon>Metabacillus</taxon>
    </lineage>
</organism>
<accession>A0ABZ2NN13</accession>
<dbReference type="NCBIfam" id="TIGR01178">
    <property type="entry name" value="ade"/>
    <property type="match status" value="1"/>
</dbReference>
<dbReference type="InterPro" id="IPR026912">
    <property type="entry name" value="Adenine_deam_C"/>
</dbReference>
<evidence type="ECO:0000256" key="5">
    <source>
        <dbReference type="ARBA" id="ARBA00023211"/>
    </source>
</evidence>
<dbReference type="SUPFAM" id="SSF51556">
    <property type="entry name" value="Metallo-dependent hydrolases"/>
    <property type="match status" value="1"/>
</dbReference>
<dbReference type="InterPro" id="IPR011612">
    <property type="entry name" value="Urease_alpha_N_dom"/>
</dbReference>
<dbReference type="Pfam" id="PF13382">
    <property type="entry name" value="Adenine_deam_C"/>
    <property type="match status" value="1"/>
</dbReference>
<dbReference type="InterPro" id="IPR032466">
    <property type="entry name" value="Metal_Hydrolase"/>
</dbReference>
<dbReference type="Pfam" id="PF01979">
    <property type="entry name" value="Amidohydro_1"/>
    <property type="match status" value="1"/>
</dbReference>
<dbReference type="Pfam" id="PF00449">
    <property type="entry name" value="Urease_alpha"/>
    <property type="match status" value="1"/>
</dbReference>
<sequence length="577" mass="63218">MSIENMKERNDAASGKEMADLLITNVIVADVFNHELVKMDVAVKNGEFVSCGRRAAKEIIDGKGMYMIPSFIDSHVHIESSMVTPSEFAKAVLPHGVTTVIADPHEIANVSGTDGIRFMLEQSENLPLDVRIMLPSSVPAASFEESGATLHMPDLVPFADHPRVLGLAEVMDYPSLVNGDKDMLEKIHMASSRSMPIDGHLAGLPSELIDLYRTAGVKTDHEVNSAEEAVNRIRRGMYVQIRQGSVAQNLPAVIQAVTPLNSRRFILCTDDKHLDELKEEGSIDHLVRLAIEKGIDPLTAIQMASINAAECYGLQKKGAIAPGFEADFILTDDLTSLPIKNVFRLGKERASDGNLISKDWPVPEPYEESLLNTVHIGAFNQEQLALPLQKNQKVPIIEILPNQLITKKRIEETSGAEGVFHASVELDHLKLVCVERHRSSGKAGVGIVKGFKLKTGSIAVSISHDSHHIMATGTNDKTLFAAISRLEELQGGMVVADEEGRVLAELSLPVGGLMSDRPFEEVIVRMTDIHHALKKTGFNEPFNPFVMLSFLALPVIPEIKLTVNGLFDVTKFEHVKI</sequence>
<dbReference type="InterPro" id="IPR006680">
    <property type="entry name" value="Amidohydro-rel"/>
</dbReference>
<feature type="domain" description="Amidohydrolase-related" evidence="9">
    <location>
        <begin position="66"/>
        <end position="346"/>
    </location>
</feature>
<comment type="similarity">
    <text evidence="1 7">Belongs to the metallo-dependent hydrolases superfamily. Adenine deaminase family.</text>
</comment>
<evidence type="ECO:0000256" key="2">
    <source>
        <dbReference type="ARBA" id="ARBA00012782"/>
    </source>
</evidence>
<dbReference type="GO" id="GO:0000034">
    <property type="term" value="F:adenine deaminase activity"/>
    <property type="evidence" value="ECO:0007669"/>
    <property type="project" value="UniProtKB-EC"/>
</dbReference>